<accession>A0ABM9IVH8</accession>
<dbReference type="EMBL" id="CATWFT010000030">
    <property type="protein sequence ID" value="CAJ0732805.1"/>
    <property type="molecule type" value="Genomic_DNA"/>
</dbReference>
<evidence type="ECO:0000313" key="1">
    <source>
        <dbReference type="EMBL" id="CAJ0732805.1"/>
    </source>
</evidence>
<proteinExistence type="predicted"/>
<sequence length="300" mass="34023">MPVLSIDEAKLLATVLQKSFPEGKRPVPGRGKWLNHLARADGYRDWNVMVAAAHAQPPHLKWGEWGDLFVAIAWVEFPGCEPKFHMLATRDRGQAHPHNGWPGELAAAIGADLHRRLRGVKFHYGRPDVLRSEDNSWGPLAGYSFQPIEVTSSDNATRILLWWLEGRYTQALSGGPEESVVSYQLHFEYRAYGEEPRADQFLHCLTGLRRPRRTCLYVPDVANADDDRYLPIVVTEEEQDGVILSGWTPGDWESTWKLVADANSRAGLSQLDVSDIAERYVFFAPREEDDIFEFYGMSED</sequence>
<gene>
    <name evidence="1" type="ORF">R38712_05099</name>
</gene>
<reference evidence="1 2" key="1">
    <citation type="submission" date="2023-07" db="EMBL/GenBank/DDBJ databases">
        <authorList>
            <person name="Peeters C."/>
        </authorList>
    </citation>
    <scope>NUCLEOTIDE SEQUENCE [LARGE SCALE GENOMIC DNA]</scope>
    <source>
        <strain evidence="1 2">R-38712</strain>
    </source>
</reference>
<protein>
    <submittedName>
        <fullName evidence="1">Uncharacterized protein</fullName>
    </submittedName>
</protein>
<organism evidence="1 2">
    <name type="scientific">Ralstonia pickettii</name>
    <name type="common">Burkholderia pickettii</name>
    <dbReference type="NCBI Taxonomy" id="329"/>
    <lineage>
        <taxon>Bacteria</taxon>
        <taxon>Pseudomonadati</taxon>
        <taxon>Pseudomonadota</taxon>
        <taxon>Betaproteobacteria</taxon>
        <taxon>Burkholderiales</taxon>
        <taxon>Burkholderiaceae</taxon>
        <taxon>Ralstonia</taxon>
    </lineage>
</organism>
<dbReference type="RefSeq" id="WP_015856142.1">
    <property type="nucleotide sequence ID" value="NZ_CATWFT010000030.1"/>
</dbReference>
<keyword evidence="2" id="KW-1185">Reference proteome</keyword>
<name>A0ABM9IVH8_RALPI</name>
<dbReference type="Proteomes" id="UP001189303">
    <property type="component" value="Unassembled WGS sequence"/>
</dbReference>
<evidence type="ECO:0000313" key="2">
    <source>
        <dbReference type="Proteomes" id="UP001189303"/>
    </source>
</evidence>
<comment type="caution">
    <text evidence="1">The sequence shown here is derived from an EMBL/GenBank/DDBJ whole genome shotgun (WGS) entry which is preliminary data.</text>
</comment>